<dbReference type="EMBL" id="STGJ01000014">
    <property type="protein sequence ID" value="TIC80293.1"/>
    <property type="molecule type" value="Genomic_DNA"/>
</dbReference>
<accession>A0A4V4N7K7</accession>
<evidence type="ECO:0000313" key="2">
    <source>
        <dbReference type="Proteomes" id="UP000308891"/>
    </source>
</evidence>
<comment type="caution">
    <text evidence="1">The sequence shown here is derived from an EMBL/GenBank/DDBJ whole genome shotgun (WGS) entry which is preliminary data.</text>
</comment>
<gene>
    <name evidence="1" type="ORF">E5K04_12360</name>
</gene>
<proteinExistence type="predicted"/>
<organism evidence="1 2">
    <name type="scientific">Crenobacter intestini</name>
    <dbReference type="NCBI Taxonomy" id="2563443"/>
    <lineage>
        <taxon>Bacteria</taxon>
        <taxon>Pseudomonadati</taxon>
        <taxon>Pseudomonadota</taxon>
        <taxon>Betaproteobacteria</taxon>
        <taxon>Neisseriales</taxon>
        <taxon>Neisseriaceae</taxon>
        <taxon>Crenobacter</taxon>
    </lineage>
</organism>
<keyword evidence="2" id="KW-1185">Reference proteome</keyword>
<name>A0A4V4N7K7_9NEIS</name>
<dbReference type="AlphaFoldDB" id="A0A4V4N7K7"/>
<reference evidence="1 2" key="1">
    <citation type="submission" date="2019-04" db="EMBL/GenBank/DDBJ databases">
        <title>Crenobacter sp. nov.</title>
        <authorList>
            <person name="Shi S."/>
        </authorList>
    </citation>
    <scope>NUCLEOTIDE SEQUENCE [LARGE SCALE GENOMIC DNA]</scope>
    <source>
        <strain evidence="1 2">GY 70310</strain>
    </source>
</reference>
<protein>
    <submittedName>
        <fullName evidence="1">Uncharacterized protein</fullName>
    </submittedName>
</protein>
<dbReference type="Proteomes" id="UP000308891">
    <property type="component" value="Unassembled WGS sequence"/>
</dbReference>
<evidence type="ECO:0000313" key="1">
    <source>
        <dbReference type="EMBL" id="TIC80293.1"/>
    </source>
</evidence>
<sequence length="223" mass="26348">MYTEDLKEEFDLLVQDFSLNDWIYLLSNRAPIHPLRDVVWMSMPEDVLDSFYALYALLNNGWLDDNYGDLDVPRTLKLFGRIGWNDYVYDLILMSPFSGLAILKYQIRRWDSIQGVEEMGWSDFIRLCSGYIPIEMIEMMLKPVAQENLVDEWMFYDCIELLQYPSMVCVSLWVSGLPKCQRDRIYIHLWRIMQDANFSMDIESILSALKTSIPRFAFEDKNA</sequence>
<dbReference type="RefSeq" id="WP_136554543.1">
    <property type="nucleotide sequence ID" value="NZ_STGJ01000014.1"/>
</dbReference>